<keyword evidence="2" id="KW-0812">Transmembrane</keyword>
<name>A0ABY8VHR4_9CORY</name>
<organism evidence="3 4">
    <name type="scientific">Corynebacterium breve</name>
    <dbReference type="NCBI Taxonomy" id="3049799"/>
    <lineage>
        <taxon>Bacteria</taxon>
        <taxon>Bacillati</taxon>
        <taxon>Actinomycetota</taxon>
        <taxon>Actinomycetes</taxon>
        <taxon>Mycobacteriales</taxon>
        <taxon>Corynebacteriaceae</taxon>
        <taxon>Corynebacterium</taxon>
    </lineage>
</organism>
<evidence type="ECO:0000313" key="3">
    <source>
        <dbReference type="EMBL" id="WIM67759.1"/>
    </source>
</evidence>
<evidence type="ECO:0000313" key="4">
    <source>
        <dbReference type="Proteomes" id="UP001225598"/>
    </source>
</evidence>
<keyword evidence="2" id="KW-1133">Transmembrane helix</keyword>
<protein>
    <recommendedName>
        <fullName evidence="5">Calcineurin-like phosphoesterase domain-containing protein</fullName>
    </recommendedName>
</protein>
<dbReference type="RefSeq" id="WP_284825084.1">
    <property type="nucleotide sequence ID" value="NZ_CP126969.1"/>
</dbReference>
<gene>
    <name evidence="3" type="ORF">QP027_11895</name>
</gene>
<feature type="region of interest" description="Disordered" evidence="1">
    <location>
        <begin position="211"/>
        <end position="253"/>
    </location>
</feature>
<reference evidence="3 4" key="1">
    <citation type="submission" date="2023-05" db="EMBL/GenBank/DDBJ databases">
        <title>Corynebacterium suedekumii sp. nov. and Corynebacterium breve sp. nov. isolated from raw cow's milk.</title>
        <authorList>
            <person name="Baer M.K."/>
            <person name="Mehl L."/>
            <person name="Hellmuth R."/>
            <person name="Marke G."/>
            <person name="Lipski A."/>
        </authorList>
    </citation>
    <scope>NUCLEOTIDE SEQUENCE [LARGE SCALE GENOMIC DNA]</scope>
    <source>
        <strain evidence="3 4">R4</strain>
    </source>
</reference>
<feature type="compositionally biased region" description="Acidic residues" evidence="1">
    <location>
        <begin position="229"/>
        <end position="245"/>
    </location>
</feature>
<dbReference type="Gene3D" id="3.60.21.10">
    <property type="match status" value="1"/>
</dbReference>
<feature type="transmembrane region" description="Helical" evidence="2">
    <location>
        <begin position="254"/>
        <end position="280"/>
    </location>
</feature>
<accession>A0ABY8VHR4</accession>
<evidence type="ECO:0000256" key="1">
    <source>
        <dbReference type="SAM" id="MobiDB-lite"/>
    </source>
</evidence>
<dbReference type="InterPro" id="IPR029052">
    <property type="entry name" value="Metallo-depent_PP-like"/>
</dbReference>
<evidence type="ECO:0000256" key="2">
    <source>
        <dbReference type="SAM" id="Phobius"/>
    </source>
</evidence>
<dbReference type="EMBL" id="CP126969">
    <property type="protein sequence ID" value="WIM67759.1"/>
    <property type="molecule type" value="Genomic_DNA"/>
</dbReference>
<evidence type="ECO:0008006" key="5">
    <source>
        <dbReference type="Google" id="ProtNLM"/>
    </source>
</evidence>
<dbReference type="Proteomes" id="UP001225598">
    <property type="component" value="Chromosome"/>
</dbReference>
<proteinExistence type="predicted"/>
<keyword evidence="4" id="KW-1185">Reference proteome</keyword>
<keyword evidence="2" id="KW-0472">Membrane</keyword>
<dbReference type="SUPFAM" id="SSF56300">
    <property type="entry name" value="Metallo-dependent phosphatases"/>
    <property type="match status" value="1"/>
</dbReference>
<sequence>MTTGEDTHGCDYFTPVFLLPQLCNSIVLGQEDQRPPEVSMSEEQLNFLETRLNSWTDLNKQVLILSHFPLGETTGGTYQPQYSTHHQHNDRLTTLMGDFPNAVWVSGHTHYPAEAGDAYMQKRVPGGHPDGFWNINTVDMHNGWDAEGENTETATEIVTGDDNYGTNLDAYDDRLVFTMYDFGAVAEGDADQILDEVRTLTIPNPLYTGEVLDGEAAPLPTTDAPETPVETEEPETPEEPTEEPEAGSSENSGLIGGLVGGIVGALITILAMMAAPAALIEQLRALTRL</sequence>